<evidence type="ECO:0000256" key="1">
    <source>
        <dbReference type="SAM" id="MobiDB-lite"/>
    </source>
</evidence>
<feature type="region of interest" description="Disordered" evidence="1">
    <location>
        <begin position="82"/>
        <end position="113"/>
    </location>
</feature>
<keyword evidence="2" id="KW-1185">Reference proteome</keyword>
<reference evidence="2" key="1">
    <citation type="journal article" date="2013" name="Genome Biol.">
        <title>Reference genomes and transcriptomes of Nicotiana sylvestris and Nicotiana tomentosiformis.</title>
        <authorList>
            <person name="Sierro N."/>
            <person name="Battey J.N."/>
            <person name="Ouadi S."/>
            <person name="Bovet L."/>
            <person name="Goepfert S."/>
            <person name="Bakaher N."/>
            <person name="Peitsch M.C."/>
            <person name="Ivanov N.V."/>
        </authorList>
    </citation>
    <scope>NUCLEOTIDE SEQUENCE [LARGE SCALE GENOMIC DNA]</scope>
</reference>
<name>A0A1U7V2C8_NICSY</name>
<dbReference type="PANTHER" id="PTHR48236:SF1">
    <property type="entry name" value="COX19-LIKE CHCH FAMILY PROTEIN"/>
    <property type="match status" value="1"/>
</dbReference>
<dbReference type="RefSeq" id="XP_009762392.1">
    <property type="nucleotide sequence ID" value="XM_009764090.1"/>
</dbReference>
<dbReference type="Proteomes" id="UP000189701">
    <property type="component" value="Unplaced"/>
</dbReference>
<dbReference type="PANTHER" id="PTHR48236">
    <property type="entry name" value="COX19-LIKE CHCH FAMILY PROTEIN"/>
    <property type="match status" value="1"/>
</dbReference>
<evidence type="ECO:0000313" key="2">
    <source>
        <dbReference type="Proteomes" id="UP000189701"/>
    </source>
</evidence>
<sequence length="162" mass="18631">MLQDCRLRICELEMRPAHRKCERRPGQDRKCKVAQQLPLSQMRLPHRNCEFTNTNFCCKYGNNRLLKGSQLRTLLTIDDQDSANIYGQQSPNAPPSSPPLPPVHQDDADENDETVKQLNQCSSLYLSLQDCLINTDGNWKSCQKEVQALKACNERRQKDKKS</sequence>
<gene>
    <name evidence="3" type="primary">LOC104214430</name>
</gene>
<evidence type="ECO:0000313" key="3">
    <source>
        <dbReference type="RefSeq" id="XP_009762392.1"/>
    </source>
</evidence>
<accession>A0A1U7V2C8</accession>
<reference evidence="3" key="2">
    <citation type="submission" date="2025-08" db="UniProtKB">
        <authorList>
            <consortium name="RefSeq"/>
        </authorList>
    </citation>
    <scope>IDENTIFICATION</scope>
    <source>
        <tissue evidence="3">Leaf</tissue>
    </source>
</reference>
<feature type="compositionally biased region" description="Pro residues" evidence="1">
    <location>
        <begin position="92"/>
        <end position="102"/>
    </location>
</feature>
<protein>
    <submittedName>
        <fullName evidence="3">Uncharacterized protein LOC104214430</fullName>
    </submittedName>
</protein>
<organism evidence="2 3">
    <name type="scientific">Nicotiana sylvestris</name>
    <name type="common">Wood tobacco</name>
    <name type="synonym">South American tobacco</name>
    <dbReference type="NCBI Taxonomy" id="4096"/>
    <lineage>
        <taxon>Eukaryota</taxon>
        <taxon>Viridiplantae</taxon>
        <taxon>Streptophyta</taxon>
        <taxon>Embryophyta</taxon>
        <taxon>Tracheophyta</taxon>
        <taxon>Spermatophyta</taxon>
        <taxon>Magnoliopsida</taxon>
        <taxon>eudicotyledons</taxon>
        <taxon>Gunneridae</taxon>
        <taxon>Pentapetalae</taxon>
        <taxon>asterids</taxon>
        <taxon>lamiids</taxon>
        <taxon>Solanales</taxon>
        <taxon>Solanaceae</taxon>
        <taxon>Nicotianoideae</taxon>
        <taxon>Nicotianeae</taxon>
        <taxon>Nicotiana</taxon>
    </lineage>
</organism>
<dbReference type="eggNOG" id="ENOG502S8K8">
    <property type="taxonomic scope" value="Eukaryota"/>
</dbReference>
<dbReference type="AlphaFoldDB" id="A0A1U7V2C8"/>
<proteinExistence type="predicted"/>